<sequence>MLRLLTALLRSLLKGVHIMSDQPSANNMKNTEKTIVVPLLVIATILAGMLSPMQSAVNGQVGKLLKDGNASAVVSFGSGLVVMAIIILARHSTRKQFASIPGKIAAKKIPWWNWIAGICGAMVVFSEGASASVLGVATFQTTLISGMVISGLLCDRLGIGVPEKQYFNFPRILGALLAIVATVLVVSPNWEAPKVIALAILPFLAGLLAGWQPAGNSAVAQETGSMLVSITWNFIIGFCVLGGVLLVRILMGDVSFSLPTAWWMYLGGPLGLLSIALMALLVRGLGLLLLGLASTAGQLIGSVLIDWLIPQLGAQVYLVTVIGALVALIGAGIAMMPAAKKHVAVDKLEN</sequence>
<dbReference type="InterPro" id="IPR006750">
    <property type="entry name" value="YdcZ"/>
</dbReference>
<evidence type="ECO:0000256" key="1">
    <source>
        <dbReference type="SAM" id="Phobius"/>
    </source>
</evidence>
<dbReference type="GO" id="GO:0005886">
    <property type="term" value="C:plasma membrane"/>
    <property type="evidence" value="ECO:0007669"/>
    <property type="project" value="TreeGrafter"/>
</dbReference>
<dbReference type="EMBL" id="MSBD01000065">
    <property type="protein sequence ID" value="ORN24336.1"/>
    <property type="molecule type" value="Genomic_DNA"/>
</dbReference>
<evidence type="ECO:0000313" key="2">
    <source>
        <dbReference type="EMBL" id="ORN24336.1"/>
    </source>
</evidence>
<feature type="transmembrane region" description="Helical" evidence="1">
    <location>
        <begin position="232"/>
        <end position="250"/>
    </location>
</feature>
<keyword evidence="1" id="KW-1133">Transmembrane helix</keyword>
<reference evidence="2 3" key="1">
    <citation type="journal article" date="2017" name="Front. Microbiol.">
        <title>The Histidine Decarboxylase Gene Cluster of Lactobacillus parabuchneri Was Gained by Horizontal Gene Transfer and Is Mobile within the Species.</title>
        <authorList>
            <person name="Wuthrich D."/>
            <person name="Berthoud H."/>
            <person name="Wechsler D."/>
            <person name="Eugster E."/>
            <person name="Irmler S."/>
            <person name="Bruggmann R."/>
        </authorList>
    </citation>
    <scope>NUCLEOTIDE SEQUENCE [LARGE SCALE GENOMIC DNA]</scope>
    <source>
        <strain evidence="2 3">FAM23169</strain>
    </source>
</reference>
<evidence type="ECO:0008006" key="4">
    <source>
        <dbReference type="Google" id="ProtNLM"/>
    </source>
</evidence>
<dbReference type="PANTHER" id="PTHR34821:SF2">
    <property type="entry name" value="INNER MEMBRANE PROTEIN YDCZ"/>
    <property type="match status" value="1"/>
</dbReference>
<feature type="transmembrane region" description="Helical" evidence="1">
    <location>
        <begin position="132"/>
        <end position="154"/>
    </location>
</feature>
<keyword evidence="1" id="KW-0472">Membrane</keyword>
<comment type="caution">
    <text evidence="2">The sequence shown here is derived from an EMBL/GenBank/DDBJ whole genome shotgun (WGS) entry which is preliminary data.</text>
</comment>
<feature type="transmembrane region" description="Helical" evidence="1">
    <location>
        <begin position="166"/>
        <end position="186"/>
    </location>
</feature>
<evidence type="ECO:0000313" key="3">
    <source>
        <dbReference type="Proteomes" id="UP000193009"/>
    </source>
</evidence>
<accession>A0A1X1FB21</accession>
<dbReference type="AlphaFoldDB" id="A0A1X1FB21"/>
<dbReference type="Pfam" id="PF04657">
    <property type="entry name" value="DMT_YdcZ"/>
    <property type="match status" value="2"/>
</dbReference>
<protein>
    <recommendedName>
        <fullName evidence="4">Inner membrane protein</fullName>
    </recommendedName>
</protein>
<feature type="transmembrane region" description="Helical" evidence="1">
    <location>
        <begin position="315"/>
        <end position="338"/>
    </location>
</feature>
<dbReference type="Proteomes" id="UP000193009">
    <property type="component" value="Unassembled WGS sequence"/>
</dbReference>
<dbReference type="PANTHER" id="PTHR34821">
    <property type="entry name" value="INNER MEMBRANE PROTEIN YDCZ"/>
    <property type="match status" value="1"/>
</dbReference>
<proteinExistence type="predicted"/>
<keyword evidence="3" id="KW-1185">Reference proteome</keyword>
<keyword evidence="1" id="KW-0812">Transmembrane</keyword>
<name>A0A1X1FB21_9LACO</name>
<feature type="transmembrane region" description="Helical" evidence="1">
    <location>
        <begin position="34"/>
        <end position="50"/>
    </location>
</feature>
<feature type="transmembrane region" description="Helical" evidence="1">
    <location>
        <begin position="70"/>
        <end position="89"/>
    </location>
</feature>
<gene>
    <name evidence="2" type="ORF">FAM23169_02645</name>
</gene>
<feature type="transmembrane region" description="Helical" evidence="1">
    <location>
        <begin position="109"/>
        <end position="126"/>
    </location>
</feature>
<feature type="transmembrane region" description="Helical" evidence="1">
    <location>
        <begin position="262"/>
        <end position="282"/>
    </location>
</feature>
<feature type="transmembrane region" description="Helical" evidence="1">
    <location>
        <begin position="287"/>
        <end position="309"/>
    </location>
</feature>
<organism evidence="2 3">
    <name type="scientific">Lentilactobacillus parabuchneri</name>
    <dbReference type="NCBI Taxonomy" id="152331"/>
    <lineage>
        <taxon>Bacteria</taxon>
        <taxon>Bacillati</taxon>
        <taxon>Bacillota</taxon>
        <taxon>Bacilli</taxon>
        <taxon>Lactobacillales</taxon>
        <taxon>Lactobacillaceae</taxon>
        <taxon>Lentilactobacillus</taxon>
    </lineage>
</organism>
<feature type="transmembrane region" description="Helical" evidence="1">
    <location>
        <begin position="192"/>
        <end position="211"/>
    </location>
</feature>